<evidence type="ECO:0000313" key="3">
    <source>
        <dbReference type="Proteomes" id="UP001631949"/>
    </source>
</evidence>
<name>A0ABW9H092_9FIRM</name>
<keyword evidence="1" id="KW-1133">Transmembrane helix</keyword>
<accession>A0ABW9H092</accession>
<keyword evidence="3" id="KW-1185">Reference proteome</keyword>
<evidence type="ECO:0000256" key="1">
    <source>
        <dbReference type="SAM" id="Phobius"/>
    </source>
</evidence>
<feature type="transmembrane region" description="Helical" evidence="1">
    <location>
        <begin position="54"/>
        <end position="75"/>
    </location>
</feature>
<feature type="transmembrane region" description="Helical" evidence="1">
    <location>
        <begin position="20"/>
        <end position="42"/>
    </location>
</feature>
<organism evidence="2 3">
    <name type="scientific">Peptococcus simiae</name>
    <dbReference type="NCBI Taxonomy" id="1643805"/>
    <lineage>
        <taxon>Bacteria</taxon>
        <taxon>Bacillati</taxon>
        <taxon>Bacillota</taxon>
        <taxon>Clostridia</taxon>
        <taxon>Eubacteriales</taxon>
        <taxon>Peptococcaceae</taxon>
        <taxon>Peptococcus</taxon>
    </lineage>
</organism>
<dbReference type="Pfam" id="PF09527">
    <property type="entry name" value="ATPase_gene1"/>
    <property type="match status" value="1"/>
</dbReference>
<sequence>MTNGNWRPKPPRRPGSDSVWFRAFNVALSFGVTLGASLFIMWHLGQWIDGKIGTYFVFTALGIIIAVISGFRILIRELTHFEEGLASGRRPDDPAKKGETK</sequence>
<dbReference type="Proteomes" id="UP001631949">
    <property type="component" value="Unassembled WGS sequence"/>
</dbReference>
<comment type="caution">
    <text evidence="2">The sequence shown here is derived from an EMBL/GenBank/DDBJ whole genome shotgun (WGS) entry which is preliminary data.</text>
</comment>
<protein>
    <submittedName>
        <fullName evidence="2">AtpZ/AtpI family protein</fullName>
    </submittedName>
</protein>
<proteinExistence type="predicted"/>
<keyword evidence="1" id="KW-0472">Membrane</keyword>
<dbReference type="RefSeq" id="WP_408977103.1">
    <property type="nucleotide sequence ID" value="NZ_JBJUVG010000003.1"/>
</dbReference>
<evidence type="ECO:0000313" key="2">
    <source>
        <dbReference type="EMBL" id="MFM9413489.1"/>
    </source>
</evidence>
<gene>
    <name evidence="2" type="ORF">ACKQTC_03820</name>
</gene>
<dbReference type="EMBL" id="JBJUVG010000003">
    <property type="protein sequence ID" value="MFM9413489.1"/>
    <property type="molecule type" value="Genomic_DNA"/>
</dbReference>
<dbReference type="InterPro" id="IPR032820">
    <property type="entry name" value="ATPase_put"/>
</dbReference>
<keyword evidence="1" id="KW-0812">Transmembrane</keyword>
<reference evidence="2 3" key="1">
    <citation type="journal article" date="2016" name="Int. J. Syst. Evol. Microbiol.">
        <title>Peptococcus simiae sp. nov., isolated from rhesus macaque faeces and emended description of the genus Peptococcus.</title>
        <authorList>
            <person name="Shkoporov A.N."/>
            <person name="Efimov B.A."/>
            <person name="Kondova I."/>
            <person name="Ouwerling B."/>
            <person name="Chaplin A.V."/>
            <person name="Shcherbakova V.A."/>
            <person name="Langermans J.A.M."/>
        </authorList>
    </citation>
    <scope>NUCLEOTIDE SEQUENCE [LARGE SCALE GENOMIC DNA]</scope>
    <source>
        <strain evidence="2 3">M108</strain>
    </source>
</reference>